<organism evidence="1 2">
    <name type="scientific">Dendrothele bispora (strain CBS 962.96)</name>
    <dbReference type="NCBI Taxonomy" id="1314807"/>
    <lineage>
        <taxon>Eukaryota</taxon>
        <taxon>Fungi</taxon>
        <taxon>Dikarya</taxon>
        <taxon>Basidiomycota</taxon>
        <taxon>Agaricomycotina</taxon>
        <taxon>Agaricomycetes</taxon>
        <taxon>Agaricomycetidae</taxon>
        <taxon>Agaricales</taxon>
        <taxon>Agaricales incertae sedis</taxon>
        <taxon>Dendrothele</taxon>
    </lineage>
</organism>
<dbReference type="AlphaFoldDB" id="A0A4S8MMK8"/>
<dbReference type="InterPro" id="IPR032675">
    <property type="entry name" value="LRR_dom_sf"/>
</dbReference>
<evidence type="ECO:0000313" key="2">
    <source>
        <dbReference type="Proteomes" id="UP000297245"/>
    </source>
</evidence>
<dbReference type="SUPFAM" id="SSF52047">
    <property type="entry name" value="RNI-like"/>
    <property type="match status" value="1"/>
</dbReference>
<keyword evidence="2" id="KW-1185">Reference proteome</keyword>
<accession>A0A4S8MMK8</accession>
<dbReference type="Proteomes" id="UP000297245">
    <property type="component" value="Unassembled WGS sequence"/>
</dbReference>
<protein>
    <recommendedName>
        <fullName evidence="3">F-box domain-containing protein</fullName>
    </recommendedName>
</protein>
<dbReference type="OrthoDB" id="3264508at2759"/>
<evidence type="ECO:0008006" key="3">
    <source>
        <dbReference type="Google" id="ProtNLM"/>
    </source>
</evidence>
<sequence length="482" mass="54981">MADPVQVLPCDIISVILLFLLSPHPGIEEYDALFNCSLVNWAFNQEASKLLYLHITFHRSLSSSFNLRDNGLLEGKTAWNSALLPQYAPFVRHLKINGVMSERHPPKNQFPEALLNAVKSFVNLSSVTFTTKGGYIETFTEPLRLLPELSSLDAVNVGGDWLDEKRAHLLTELKRLRKVSIISPSRAMLDLLPGWLKELKDDLMELHLLNDCGSITPGVLSTIIRSLHNIRSFSMGLSFSITDHDLFNAISQLSCLEDLGVYYYYQQMIPWDGPSVPSLRFLTVTIKDHPFSAQMFESLSKWIQRIIYPRTLPRPRVESLRISEDNCFYARNDIFKFDSLVYHLAAKHANSLRVLDMPTMFISVRALKVLFEQCGELEELSFSSGKNLLTQFREQAHSLTKLHTVGLYVRHAKWRDISIDEVESMYASVPSLRSLAINGEKWDGFWTSSEVDGGKFTFQIKPRKKRPFAYAVITTNNTQIFL</sequence>
<evidence type="ECO:0000313" key="1">
    <source>
        <dbReference type="EMBL" id="THV03494.1"/>
    </source>
</evidence>
<gene>
    <name evidence="1" type="ORF">K435DRAFT_962380</name>
</gene>
<dbReference type="EMBL" id="ML179066">
    <property type="protein sequence ID" value="THV03494.1"/>
    <property type="molecule type" value="Genomic_DNA"/>
</dbReference>
<dbReference type="Gene3D" id="3.80.10.10">
    <property type="entry name" value="Ribonuclease Inhibitor"/>
    <property type="match status" value="2"/>
</dbReference>
<proteinExistence type="predicted"/>
<name>A0A4S8MMK8_DENBC</name>
<reference evidence="1 2" key="1">
    <citation type="journal article" date="2019" name="Nat. Ecol. Evol.">
        <title>Megaphylogeny resolves global patterns of mushroom evolution.</title>
        <authorList>
            <person name="Varga T."/>
            <person name="Krizsan K."/>
            <person name="Foldi C."/>
            <person name="Dima B."/>
            <person name="Sanchez-Garcia M."/>
            <person name="Sanchez-Ramirez S."/>
            <person name="Szollosi G.J."/>
            <person name="Szarkandi J.G."/>
            <person name="Papp V."/>
            <person name="Albert L."/>
            <person name="Andreopoulos W."/>
            <person name="Angelini C."/>
            <person name="Antonin V."/>
            <person name="Barry K.W."/>
            <person name="Bougher N.L."/>
            <person name="Buchanan P."/>
            <person name="Buyck B."/>
            <person name="Bense V."/>
            <person name="Catcheside P."/>
            <person name="Chovatia M."/>
            <person name="Cooper J."/>
            <person name="Damon W."/>
            <person name="Desjardin D."/>
            <person name="Finy P."/>
            <person name="Geml J."/>
            <person name="Haridas S."/>
            <person name="Hughes K."/>
            <person name="Justo A."/>
            <person name="Karasinski D."/>
            <person name="Kautmanova I."/>
            <person name="Kiss B."/>
            <person name="Kocsube S."/>
            <person name="Kotiranta H."/>
            <person name="LaButti K.M."/>
            <person name="Lechner B.E."/>
            <person name="Liimatainen K."/>
            <person name="Lipzen A."/>
            <person name="Lukacs Z."/>
            <person name="Mihaltcheva S."/>
            <person name="Morgado L.N."/>
            <person name="Niskanen T."/>
            <person name="Noordeloos M.E."/>
            <person name="Ohm R.A."/>
            <person name="Ortiz-Santana B."/>
            <person name="Ovrebo C."/>
            <person name="Racz N."/>
            <person name="Riley R."/>
            <person name="Savchenko A."/>
            <person name="Shiryaev A."/>
            <person name="Soop K."/>
            <person name="Spirin V."/>
            <person name="Szebenyi C."/>
            <person name="Tomsovsky M."/>
            <person name="Tulloss R.E."/>
            <person name="Uehling J."/>
            <person name="Grigoriev I.V."/>
            <person name="Vagvolgyi C."/>
            <person name="Papp T."/>
            <person name="Martin F.M."/>
            <person name="Miettinen O."/>
            <person name="Hibbett D.S."/>
            <person name="Nagy L.G."/>
        </authorList>
    </citation>
    <scope>NUCLEOTIDE SEQUENCE [LARGE SCALE GENOMIC DNA]</scope>
    <source>
        <strain evidence="1 2">CBS 962.96</strain>
    </source>
</reference>